<accession>A0A4C2ABI5</accession>
<dbReference type="Proteomes" id="UP000299102">
    <property type="component" value="Unassembled WGS sequence"/>
</dbReference>
<dbReference type="EMBL" id="BGZK01002829">
    <property type="protein sequence ID" value="GBP96753.1"/>
    <property type="molecule type" value="Genomic_DNA"/>
</dbReference>
<keyword evidence="2" id="KW-1185">Reference proteome</keyword>
<protein>
    <submittedName>
        <fullName evidence="1">Uncharacterized protein</fullName>
    </submittedName>
</protein>
<dbReference type="AlphaFoldDB" id="A0A4C2ABI5"/>
<proteinExistence type="predicted"/>
<comment type="caution">
    <text evidence="1">The sequence shown here is derived from an EMBL/GenBank/DDBJ whole genome shotgun (WGS) entry which is preliminary data.</text>
</comment>
<name>A0A4C2ABI5_EUMVA</name>
<reference evidence="1 2" key="1">
    <citation type="journal article" date="2019" name="Commun. Biol.">
        <title>The bagworm genome reveals a unique fibroin gene that provides high tensile strength.</title>
        <authorList>
            <person name="Kono N."/>
            <person name="Nakamura H."/>
            <person name="Ohtoshi R."/>
            <person name="Tomita M."/>
            <person name="Numata K."/>
            <person name="Arakawa K."/>
        </authorList>
    </citation>
    <scope>NUCLEOTIDE SEQUENCE [LARGE SCALE GENOMIC DNA]</scope>
</reference>
<gene>
    <name evidence="1" type="ORF">EVAR_71022_1</name>
</gene>
<sequence length="83" mass="9267">MQFYSCRSDCHRSRPSAADARAQVIFAVTYKLSEAAVANFNGRSDLIHWETQRSHNLYVSDIEPQILSSPRWPIVDGAANATA</sequence>
<evidence type="ECO:0000313" key="1">
    <source>
        <dbReference type="EMBL" id="GBP96753.1"/>
    </source>
</evidence>
<organism evidence="1 2">
    <name type="scientific">Eumeta variegata</name>
    <name type="common">Bagworm moth</name>
    <name type="synonym">Eumeta japonica</name>
    <dbReference type="NCBI Taxonomy" id="151549"/>
    <lineage>
        <taxon>Eukaryota</taxon>
        <taxon>Metazoa</taxon>
        <taxon>Ecdysozoa</taxon>
        <taxon>Arthropoda</taxon>
        <taxon>Hexapoda</taxon>
        <taxon>Insecta</taxon>
        <taxon>Pterygota</taxon>
        <taxon>Neoptera</taxon>
        <taxon>Endopterygota</taxon>
        <taxon>Lepidoptera</taxon>
        <taxon>Glossata</taxon>
        <taxon>Ditrysia</taxon>
        <taxon>Tineoidea</taxon>
        <taxon>Psychidae</taxon>
        <taxon>Oiketicinae</taxon>
        <taxon>Eumeta</taxon>
    </lineage>
</organism>
<evidence type="ECO:0000313" key="2">
    <source>
        <dbReference type="Proteomes" id="UP000299102"/>
    </source>
</evidence>